<feature type="transmembrane region" description="Helical" evidence="8">
    <location>
        <begin position="221"/>
        <end position="242"/>
    </location>
</feature>
<keyword evidence="5 8" id="KW-1133">Transmembrane helix</keyword>
<sequence>MPRQTKVNLMDHPEEKKSNNSMSAKPSGSRKAKFVEGSILKHVVNMTAAGSVGLLAVFAVDFANLFYISLLGQTELAAAIGYASTIMFFNTSASVGLMIAGSAVVARALGAGDRDLAKRRASSAIAAVILSMVLIVMLVFPLIETLLYYIGARGETLEVAVGFLQIVVPSLPLLGIAMMLGGLLRASGDAKRSMYVTLSGGLASAILDPIFIFGFDLGVTGAAIASVLARVVMILVGLYSVIKIHNLLGKTTLASIWEDWKALFVIAIPAVLTNVATPVGNAYVTAAVAPFGDDAVAGWAIVGRIIPLSYTALFAISGSVGPIFGQNLGAGLTHRVRQTLTESVKFILAYSILVWLILFLAQDWILLMFSATGETAEFVAFFCSWIAASGIFMGFLFVSNAAFNNLGYPTYSTAFNWGKATLGTIPPVMLGASLYGAKGALAGQAIGAVVFGLAAVLTCLYVIRKAHKPEDIDKDDTPPLSRPALSPFSSGKSNM</sequence>
<evidence type="ECO:0000256" key="2">
    <source>
        <dbReference type="ARBA" id="ARBA00022448"/>
    </source>
</evidence>
<dbReference type="GO" id="GO:0015297">
    <property type="term" value="F:antiporter activity"/>
    <property type="evidence" value="ECO:0007669"/>
    <property type="project" value="InterPro"/>
</dbReference>
<feature type="region of interest" description="Disordered" evidence="7">
    <location>
        <begin position="1"/>
        <end position="29"/>
    </location>
</feature>
<dbReference type="EMBL" id="OBEL01000001">
    <property type="protein sequence ID" value="SNZ05868.1"/>
    <property type="molecule type" value="Genomic_DNA"/>
</dbReference>
<feature type="transmembrane region" description="Helical" evidence="8">
    <location>
        <begin position="296"/>
        <end position="325"/>
    </location>
</feature>
<dbReference type="GO" id="GO:0005886">
    <property type="term" value="C:plasma membrane"/>
    <property type="evidence" value="ECO:0007669"/>
    <property type="project" value="UniProtKB-SubCell"/>
</dbReference>
<dbReference type="Pfam" id="PF01554">
    <property type="entry name" value="MatE"/>
    <property type="match status" value="2"/>
</dbReference>
<keyword evidence="3" id="KW-1003">Cell membrane</keyword>
<evidence type="ECO:0000256" key="5">
    <source>
        <dbReference type="ARBA" id="ARBA00022989"/>
    </source>
</evidence>
<dbReference type="NCBIfam" id="TIGR00797">
    <property type="entry name" value="matE"/>
    <property type="match status" value="1"/>
</dbReference>
<feature type="transmembrane region" description="Helical" evidence="8">
    <location>
        <begin position="262"/>
        <end position="284"/>
    </location>
</feature>
<name>A0A285N999_9HYPH</name>
<reference evidence="9 10" key="1">
    <citation type="submission" date="2017-09" db="EMBL/GenBank/DDBJ databases">
        <authorList>
            <person name="Ehlers B."/>
            <person name="Leendertz F.H."/>
        </authorList>
    </citation>
    <scope>NUCLEOTIDE SEQUENCE [LARGE SCALE GENOMIC DNA]</scope>
    <source>
        <strain evidence="9 10">DSM 18289</strain>
    </source>
</reference>
<dbReference type="PANTHER" id="PTHR43549:SF2">
    <property type="entry name" value="MULTIDRUG RESISTANCE PROTEIN NORM-RELATED"/>
    <property type="match status" value="1"/>
</dbReference>
<evidence type="ECO:0000256" key="8">
    <source>
        <dbReference type="SAM" id="Phobius"/>
    </source>
</evidence>
<comment type="subcellular location">
    <subcellularLocation>
        <location evidence="1">Cell inner membrane</location>
        <topology evidence="1">Multi-pass membrane protein</topology>
    </subcellularLocation>
</comment>
<keyword evidence="4 8" id="KW-0812">Transmembrane</keyword>
<feature type="transmembrane region" description="Helical" evidence="8">
    <location>
        <begin position="415"/>
        <end position="435"/>
    </location>
</feature>
<evidence type="ECO:0000256" key="6">
    <source>
        <dbReference type="ARBA" id="ARBA00023136"/>
    </source>
</evidence>
<keyword evidence="10" id="KW-1185">Reference proteome</keyword>
<dbReference type="GO" id="GO:0042910">
    <property type="term" value="F:xenobiotic transmembrane transporter activity"/>
    <property type="evidence" value="ECO:0007669"/>
    <property type="project" value="InterPro"/>
</dbReference>
<evidence type="ECO:0000256" key="3">
    <source>
        <dbReference type="ARBA" id="ARBA00022475"/>
    </source>
</evidence>
<evidence type="ECO:0000313" key="9">
    <source>
        <dbReference type="EMBL" id="SNZ05868.1"/>
    </source>
</evidence>
<dbReference type="PIRSF" id="PIRSF006603">
    <property type="entry name" value="DinF"/>
    <property type="match status" value="1"/>
</dbReference>
<keyword evidence="6 8" id="KW-0472">Membrane</keyword>
<feature type="transmembrane region" description="Helical" evidence="8">
    <location>
        <begin position="441"/>
        <end position="463"/>
    </location>
</feature>
<feature type="transmembrane region" description="Helical" evidence="8">
    <location>
        <begin position="346"/>
        <end position="366"/>
    </location>
</feature>
<dbReference type="InterPro" id="IPR052031">
    <property type="entry name" value="Membrane_Transporter-Flippase"/>
</dbReference>
<evidence type="ECO:0000256" key="7">
    <source>
        <dbReference type="SAM" id="MobiDB-lite"/>
    </source>
</evidence>
<dbReference type="InterPro" id="IPR048279">
    <property type="entry name" value="MdtK-like"/>
</dbReference>
<feature type="transmembrane region" description="Helical" evidence="8">
    <location>
        <begin position="121"/>
        <end position="143"/>
    </location>
</feature>
<feature type="compositionally biased region" description="Basic and acidic residues" evidence="7">
    <location>
        <begin position="9"/>
        <end position="18"/>
    </location>
</feature>
<evidence type="ECO:0000313" key="10">
    <source>
        <dbReference type="Proteomes" id="UP000219439"/>
    </source>
</evidence>
<dbReference type="InterPro" id="IPR002528">
    <property type="entry name" value="MATE_fam"/>
</dbReference>
<organism evidence="9 10">
    <name type="scientific">Cohaesibacter gelatinilyticus</name>
    <dbReference type="NCBI Taxonomy" id="372072"/>
    <lineage>
        <taxon>Bacteria</taxon>
        <taxon>Pseudomonadati</taxon>
        <taxon>Pseudomonadota</taxon>
        <taxon>Alphaproteobacteria</taxon>
        <taxon>Hyphomicrobiales</taxon>
        <taxon>Cohaesibacteraceae</taxon>
    </lineage>
</organism>
<feature type="transmembrane region" description="Helical" evidence="8">
    <location>
        <begin position="378"/>
        <end position="403"/>
    </location>
</feature>
<gene>
    <name evidence="9" type="ORF">SAMN06265368_0226</name>
</gene>
<accession>A0A285N999</accession>
<proteinExistence type="predicted"/>
<feature type="transmembrane region" description="Helical" evidence="8">
    <location>
        <begin position="195"/>
        <end position="215"/>
    </location>
</feature>
<feature type="transmembrane region" description="Helical" evidence="8">
    <location>
        <begin position="163"/>
        <end position="183"/>
    </location>
</feature>
<evidence type="ECO:0000256" key="1">
    <source>
        <dbReference type="ARBA" id="ARBA00004429"/>
    </source>
</evidence>
<keyword evidence="2" id="KW-0813">Transport</keyword>
<dbReference type="PANTHER" id="PTHR43549">
    <property type="entry name" value="MULTIDRUG RESISTANCE PROTEIN YPNP-RELATED"/>
    <property type="match status" value="1"/>
</dbReference>
<protein>
    <submittedName>
        <fullName evidence="9">Putative efflux protein, MATE family</fullName>
    </submittedName>
</protein>
<feature type="region of interest" description="Disordered" evidence="7">
    <location>
        <begin position="472"/>
        <end position="495"/>
    </location>
</feature>
<evidence type="ECO:0000256" key="4">
    <source>
        <dbReference type="ARBA" id="ARBA00022692"/>
    </source>
</evidence>
<dbReference type="AlphaFoldDB" id="A0A285N999"/>
<feature type="transmembrane region" description="Helical" evidence="8">
    <location>
        <begin position="43"/>
        <end position="68"/>
    </location>
</feature>
<dbReference type="Proteomes" id="UP000219439">
    <property type="component" value="Unassembled WGS sequence"/>
</dbReference>
<feature type="transmembrane region" description="Helical" evidence="8">
    <location>
        <begin position="80"/>
        <end position="109"/>
    </location>
</feature>